<dbReference type="Pfam" id="PF01551">
    <property type="entry name" value="Peptidase_M23"/>
    <property type="match status" value="1"/>
</dbReference>
<dbReference type="RefSeq" id="WP_133581015.1">
    <property type="nucleotide sequence ID" value="NZ_SNYJ01000011.1"/>
</dbReference>
<dbReference type="CDD" id="cd12797">
    <property type="entry name" value="M23_peptidase"/>
    <property type="match status" value="1"/>
</dbReference>
<dbReference type="Gene3D" id="2.70.70.10">
    <property type="entry name" value="Glucose Permease (Domain IIA)"/>
    <property type="match status" value="1"/>
</dbReference>
<dbReference type="PANTHER" id="PTHR21666">
    <property type="entry name" value="PEPTIDASE-RELATED"/>
    <property type="match status" value="1"/>
</dbReference>
<feature type="region of interest" description="Disordered" evidence="1">
    <location>
        <begin position="1"/>
        <end position="28"/>
    </location>
</feature>
<protein>
    <submittedName>
        <fullName evidence="4">Stage IV sporulation protein FA</fullName>
    </submittedName>
</protein>
<dbReference type="InterPro" id="IPR011055">
    <property type="entry name" value="Dup_hybrid_motif"/>
</dbReference>
<name>A0A4R6U0Z6_9BACI</name>
<feature type="compositionally biased region" description="Basic and acidic residues" evidence="1">
    <location>
        <begin position="1"/>
        <end position="10"/>
    </location>
</feature>
<evidence type="ECO:0000313" key="5">
    <source>
        <dbReference type="Proteomes" id="UP000295632"/>
    </source>
</evidence>
<proteinExistence type="predicted"/>
<dbReference type="EMBL" id="SNYJ01000011">
    <property type="protein sequence ID" value="TDQ37965.1"/>
    <property type="molecule type" value="Genomic_DNA"/>
</dbReference>
<dbReference type="OrthoDB" id="2986589at2"/>
<evidence type="ECO:0000256" key="1">
    <source>
        <dbReference type="SAM" id="MobiDB-lite"/>
    </source>
</evidence>
<dbReference type="Proteomes" id="UP000295632">
    <property type="component" value="Unassembled WGS sequence"/>
</dbReference>
<feature type="transmembrane region" description="Helical" evidence="2">
    <location>
        <begin position="41"/>
        <end position="59"/>
    </location>
</feature>
<dbReference type="PANTHER" id="PTHR21666:SF274">
    <property type="entry name" value="STAGE IV SPORULATION PROTEIN FA"/>
    <property type="match status" value="1"/>
</dbReference>
<keyword evidence="5" id="KW-1185">Reference proteome</keyword>
<dbReference type="GO" id="GO:0004222">
    <property type="term" value="F:metalloendopeptidase activity"/>
    <property type="evidence" value="ECO:0007669"/>
    <property type="project" value="TreeGrafter"/>
</dbReference>
<keyword evidence="2" id="KW-0472">Membrane</keyword>
<reference evidence="4 5" key="1">
    <citation type="submission" date="2019-03" db="EMBL/GenBank/DDBJ databases">
        <title>Genomic Encyclopedia of Type Strains, Phase IV (KMG-IV): sequencing the most valuable type-strain genomes for metagenomic binning, comparative biology and taxonomic classification.</title>
        <authorList>
            <person name="Goeker M."/>
        </authorList>
    </citation>
    <scope>NUCLEOTIDE SEQUENCE [LARGE SCALE GENOMIC DNA]</scope>
    <source>
        <strain evidence="4 5">DSM 28697</strain>
    </source>
</reference>
<gene>
    <name evidence="4" type="ORF">EV213_11144</name>
</gene>
<keyword evidence="2" id="KW-0812">Transmembrane</keyword>
<organism evidence="4 5">
    <name type="scientific">Aureibacillus halotolerans</name>
    <dbReference type="NCBI Taxonomy" id="1508390"/>
    <lineage>
        <taxon>Bacteria</taxon>
        <taxon>Bacillati</taxon>
        <taxon>Bacillota</taxon>
        <taxon>Bacilli</taxon>
        <taxon>Bacillales</taxon>
        <taxon>Bacillaceae</taxon>
        <taxon>Aureibacillus</taxon>
    </lineage>
</organism>
<comment type="caution">
    <text evidence="4">The sequence shown here is derived from an EMBL/GenBank/DDBJ whole genome shotgun (WGS) entry which is preliminary data.</text>
</comment>
<dbReference type="SUPFAM" id="SSF51261">
    <property type="entry name" value="Duplicated hybrid motif"/>
    <property type="match status" value="1"/>
</dbReference>
<feature type="domain" description="M23ase beta-sheet core" evidence="3">
    <location>
        <begin position="135"/>
        <end position="225"/>
    </location>
</feature>
<accession>A0A4R6U0Z6</accession>
<evidence type="ECO:0000313" key="4">
    <source>
        <dbReference type="EMBL" id="TDQ37965.1"/>
    </source>
</evidence>
<dbReference type="InterPro" id="IPR016047">
    <property type="entry name" value="M23ase_b-sheet_dom"/>
</dbReference>
<dbReference type="AlphaFoldDB" id="A0A4R6U0Z6"/>
<evidence type="ECO:0000256" key="2">
    <source>
        <dbReference type="SAM" id="Phobius"/>
    </source>
</evidence>
<keyword evidence="2" id="KW-1133">Transmembrane helix</keyword>
<evidence type="ECO:0000259" key="3">
    <source>
        <dbReference type="Pfam" id="PF01551"/>
    </source>
</evidence>
<sequence>MKRGDQIRKEIRQRHRSQPRESLNPPIESSGAHPLFRIDAFLVKALLAALFFLASSMMLQRDDAFFDGPRTLLVNAMTENYSFAAAEEWYTDRFGEPFAFMSQDMETVQNVNEEVGTPLALPVSGELAQPFEHDQRGIVIKTGLAENVESVDNGYVIFVGVKDELGKTVIVQHSDQSETWYGQLDEVDVKLYDFVDERQVLGKVSESEGNGSFYFAKKQHDEFVNPMKGTTGD</sequence>
<dbReference type="InterPro" id="IPR050570">
    <property type="entry name" value="Cell_wall_metabolism_enzyme"/>
</dbReference>